<reference evidence="2" key="1">
    <citation type="submission" date="2020-08" db="EMBL/GenBank/DDBJ databases">
        <title>Multicomponent nature underlies the extraordinary mechanical properties of spider dragline silk.</title>
        <authorList>
            <person name="Kono N."/>
            <person name="Nakamura H."/>
            <person name="Mori M."/>
            <person name="Yoshida Y."/>
            <person name="Ohtoshi R."/>
            <person name="Malay A.D."/>
            <person name="Moran D.A.P."/>
            <person name="Tomita M."/>
            <person name="Numata K."/>
            <person name="Arakawa K."/>
        </authorList>
    </citation>
    <scope>NUCLEOTIDE SEQUENCE</scope>
</reference>
<accession>A0A8X6PMH8</accession>
<evidence type="ECO:0000256" key="1">
    <source>
        <dbReference type="SAM" id="MobiDB-lite"/>
    </source>
</evidence>
<proteinExistence type="predicted"/>
<organism evidence="2 3">
    <name type="scientific">Nephila pilipes</name>
    <name type="common">Giant wood spider</name>
    <name type="synonym">Nephila maculata</name>
    <dbReference type="NCBI Taxonomy" id="299642"/>
    <lineage>
        <taxon>Eukaryota</taxon>
        <taxon>Metazoa</taxon>
        <taxon>Ecdysozoa</taxon>
        <taxon>Arthropoda</taxon>
        <taxon>Chelicerata</taxon>
        <taxon>Arachnida</taxon>
        <taxon>Araneae</taxon>
        <taxon>Araneomorphae</taxon>
        <taxon>Entelegynae</taxon>
        <taxon>Araneoidea</taxon>
        <taxon>Nephilidae</taxon>
        <taxon>Nephila</taxon>
    </lineage>
</organism>
<evidence type="ECO:0000313" key="3">
    <source>
        <dbReference type="Proteomes" id="UP000887013"/>
    </source>
</evidence>
<name>A0A8X6PMH8_NEPPI</name>
<dbReference type="EMBL" id="BMAW01071639">
    <property type="protein sequence ID" value="GFT78976.1"/>
    <property type="molecule type" value="Genomic_DNA"/>
</dbReference>
<dbReference type="AlphaFoldDB" id="A0A8X6PMH8"/>
<keyword evidence="3" id="KW-1185">Reference proteome</keyword>
<feature type="region of interest" description="Disordered" evidence="1">
    <location>
        <begin position="71"/>
        <end position="157"/>
    </location>
</feature>
<comment type="caution">
    <text evidence="2">The sequence shown here is derived from an EMBL/GenBank/DDBJ whole genome shotgun (WGS) entry which is preliminary data.</text>
</comment>
<dbReference type="Proteomes" id="UP000887013">
    <property type="component" value="Unassembled WGS sequence"/>
</dbReference>
<sequence>MVKKERNDLISHPEIQRTDQLHCKELQNKTCSTHPPPSKILQIDTGKQTPNLPSIYPTPPILCLCHLGHNKSNKHQQTSSPSKQSTSSHTQSTTNPFPLTVTSLPTDGASQFHKTGRRATQATHTVSDALPSDCFPELVTQPPSTEGAEKTPLQIPG</sequence>
<feature type="compositionally biased region" description="Low complexity" evidence="1">
    <location>
        <begin position="75"/>
        <end position="94"/>
    </location>
</feature>
<protein>
    <submittedName>
        <fullName evidence="2">Uncharacterized protein</fullName>
    </submittedName>
</protein>
<gene>
    <name evidence="2" type="ORF">NPIL_598951</name>
</gene>
<feature type="compositionally biased region" description="Polar residues" evidence="1">
    <location>
        <begin position="95"/>
        <end position="126"/>
    </location>
</feature>
<evidence type="ECO:0000313" key="2">
    <source>
        <dbReference type="EMBL" id="GFT78976.1"/>
    </source>
</evidence>